<feature type="transmembrane region" description="Helical" evidence="6">
    <location>
        <begin position="133"/>
        <end position="152"/>
    </location>
</feature>
<keyword evidence="4 6" id="KW-1133">Transmembrane helix</keyword>
<dbReference type="EMBL" id="FZQB01000003">
    <property type="protein sequence ID" value="SNT72780.1"/>
    <property type="molecule type" value="Genomic_DNA"/>
</dbReference>
<name>A0A239PRK3_9RHOB</name>
<proteinExistence type="predicted"/>
<protein>
    <submittedName>
        <fullName evidence="7">Disulfide bond formation protein DsbB</fullName>
    </submittedName>
</protein>
<sequence>MNARQLTFLAGAGSAGLLIAALGFQAAGYAPCELCILQRWPHLAAAVIAALIWLTGRLRAFAVLGMVAAAVALGLAIYHSGVEMAWWPGPAHCSGGVGDIASMSAQDLLTKLQSAPVTRCDEVSWRFVGLSMASWNAICSAGLLAIWTIASMRGLKGINTAK</sequence>
<accession>A0A239PRK3</accession>
<gene>
    <name evidence="7" type="ORF">SAMN05444959_103282</name>
</gene>
<dbReference type="RefSeq" id="WP_089343562.1">
    <property type="nucleotide sequence ID" value="NZ_CP067129.1"/>
</dbReference>
<evidence type="ECO:0000313" key="7">
    <source>
        <dbReference type="EMBL" id="SNT72780.1"/>
    </source>
</evidence>
<dbReference type="SUPFAM" id="SSF158442">
    <property type="entry name" value="DsbB-like"/>
    <property type="match status" value="1"/>
</dbReference>
<dbReference type="Pfam" id="PF02600">
    <property type="entry name" value="DsbB"/>
    <property type="match status" value="1"/>
</dbReference>
<dbReference type="OrthoDB" id="9808637at2"/>
<dbReference type="InterPro" id="IPR023380">
    <property type="entry name" value="DsbB-like_sf"/>
</dbReference>
<dbReference type="PANTHER" id="PTHR36570">
    <property type="entry name" value="DISULFIDE BOND FORMATION PROTEIN B"/>
    <property type="match status" value="1"/>
</dbReference>
<dbReference type="InterPro" id="IPR050183">
    <property type="entry name" value="DsbB"/>
</dbReference>
<dbReference type="InterPro" id="IPR024199">
    <property type="entry name" value="Uncharacterised_DsbB"/>
</dbReference>
<evidence type="ECO:0000256" key="6">
    <source>
        <dbReference type="SAM" id="Phobius"/>
    </source>
</evidence>
<dbReference type="PANTHER" id="PTHR36570:SF3">
    <property type="entry name" value="DISULFIDE BOND FORMATION PROTEIN B"/>
    <property type="match status" value="1"/>
</dbReference>
<evidence type="ECO:0000256" key="5">
    <source>
        <dbReference type="ARBA" id="ARBA00023136"/>
    </source>
</evidence>
<dbReference type="PIRSF" id="PIRSF033913">
    <property type="entry name" value="S-S_format_DsbB"/>
    <property type="match status" value="1"/>
</dbReference>
<organism evidence="7 8">
    <name type="scientific">Paracoccus seriniphilus</name>
    <dbReference type="NCBI Taxonomy" id="184748"/>
    <lineage>
        <taxon>Bacteria</taxon>
        <taxon>Pseudomonadati</taxon>
        <taxon>Pseudomonadota</taxon>
        <taxon>Alphaproteobacteria</taxon>
        <taxon>Rhodobacterales</taxon>
        <taxon>Paracoccaceae</taxon>
        <taxon>Paracoccus</taxon>
    </lineage>
</organism>
<evidence type="ECO:0000256" key="2">
    <source>
        <dbReference type="ARBA" id="ARBA00022475"/>
    </source>
</evidence>
<evidence type="ECO:0000256" key="1">
    <source>
        <dbReference type="ARBA" id="ARBA00004651"/>
    </source>
</evidence>
<dbReference type="GO" id="GO:0005886">
    <property type="term" value="C:plasma membrane"/>
    <property type="evidence" value="ECO:0007669"/>
    <property type="project" value="UniProtKB-SubCell"/>
</dbReference>
<feature type="transmembrane region" description="Helical" evidence="6">
    <location>
        <begin position="36"/>
        <end position="54"/>
    </location>
</feature>
<feature type="transmembrane region" description="Helical" evidence="6">
    <location>
        <begin position="61"/>
        <end position="80"/>
    </location>
</feature>
<dbReference type="Gene3D" id="1.20.1550.10">
    <property type="entry name" value="DsbB-like"/>
    <property type="match status" value="1"/>
</dbReference>
<comment type="subcellular location">
    <subcellularLocation>
        <location evidence="1">Cell membrane</location>
        <topology evidence="1">Multi-pass membrane protein</topology>
    </subcellularLocation>
</comment>
<keyword evidence="2" id="KW-1003">Cell membrane</keyword>
<keyword evidence="5 6" id="KW-0472">Membrane</keyword>
<dbReference type="GO" id="GO:0006457">
    <property type="term" value="P:protein folding"/>
    <property type="evidence" value="ECO:0007669"/>
    <property type="project" value="InterPro"/>
</dbReference>
<dbReference type="InterPro" id="IPR003752">
    <property type="entry name" value="DiS_bond_form_DsbB/BdbC"/>
</dbReference>
<keyword evidence="8" id="KW-1185">Reference proteome</keyword>
<reference evidence="7 8" key="1">
    <citation type="submission" date="2017-07" db="EMBL/GenBank/DDBJ databases">
        <authorList>
            <person name="Sun Z.S."/>
            <person name="Albrecht U."/>
            <person name="Echele G."/>
            <person name="Lee C.C."/>
        </authorList>
    </citation>
    <scope>NUCLEOTIDE SEQUENCE [LARGE SCALE GENOMIC DNA]</scope>
    <source>
        <strain evidence="7 8">DSM 14827</strain>
    </source>
</reference>
<dbReference type="GO" id="GO:0015035">
    <property type="term" value="F:protein-disulfide reductase activity"/>
    <property type="evidence" value="ECO:0007669"/>
    <property type="project" value="InterPro"/>
</dbReference>
<evidence type="ECO:0000313" key="8">
    <source>
        <dbReference type="Proteomes" id="UP000198307"/>
    </source>
</evidence>
<evidence type="ECO:0000256" key="3">
    <source>
        <dbReference type="ARBA" id="ARBA00022692"/>
    </source>
</evidence>
<evidence type="ECO:0000256" key="4">
    <source>
        <dbReference type="ARBA" id="ARBA00022989"/>
    </source>
</evidence>
<dbReference type="AlphaFoldDB" id="A0A239PRK3"/>
<dbReference type="Proteomes" id="UP000198307">
    <property type="component" value="Unassembled WGS sequence"/>
</dbReference>
<keyword evidence="3 6" id="KW-0812">Transmembrane</keyword>